<dbReference type="GO" id="GO:0046872">
    <property type="term" value="F:metal ion binding"/>
    <property type="evidence" value="ECO:0007669"/>
    <property type="project" value="UniProtKB-UniRule"/>
</dbReference>
<name>A0A1G9D021_9FIRM</name>
<dbReference type="InterPro" id="IPR029009">
    <property type="entry name" value="ASB_dom_sf"/>
</dbReference>
<organism evidence="14 15">
    <name type="scientific">Natronincola ferrireducens</name>
    <dbReference type="NCBI Taxonomy" id="393762"/>
    <lineage>
        <taxon>Bacteria</taxon>
        <taxon>Bacillati</taxon>
        <taxon>Bacillota</taxon>
        <taxon>Clostridia</taxon>
        <taxon>Peptostreptococcales</taxon>
        <taxon>Natronincolaceae</taxon>
        <taxon>Natronincola</taxon>
    </lineage>
</organism>
<accession>A0A1G9D021</accession>
<dbReference type="EMBL" id="FNFP01000002">
    <property type="protein sequence ID" value="SDK57209.1"/>
    <property type="molecule type" value="Genomic_DNA"/>
</dbReference>
<dbReference type="AlphaFoldDB" id="A0A1G9D021"/>
<dbReference type="PROSITE" id="PS51671">
    <property type="entry name" value="ACT"/>
    <property type="match status" value="1"/>
</dbReference>
<comment type="pathway">
    <text evidence="2 11">Carbohydrate biosynthesis; gluconeogenesis.</text>
</comment>
<keyword evidence="6 11" id="KW-0479">Metal-binding</keyword>
<dbReference type="InterPro" id="IPR051318">
    <property type="entry name" value="Fe-S_L-Ser"/>
</dbReference>
<dbReference type="NCBIfam" id="TIGR00719">
    <property type="entry name" value="sda_beta"/>
    <property type="match status" value="1"/>
</dbReference>
<dbReference type="PIRSF" id="PIRSF036692">
    <property type="entry name" value="SDH_B"/>
    <property type="match status" value="1"/>
</dbReference>
<keyword evidence="5 11" id="KW-0004">4Fe-4S</keyword>
<dbReference type="SUPFAM" id="SSF143548">
    <property type="entry name" value="Serine metabolism enzymes domain"/>
    <property type="match status" value="1"/>
</dbReference>
<dbReference type="InterPro" id="IPR045865">
    <property type="entry name" value="ACT-like_dom_sf"/>
</dbReference>
<gene>
    <name evidence="14" type="ORF">SAMN05660472_01605</name>
</gene>
<evidence type="ECO:0000256" key="9">
    <source>
        <dbReference type="ARBA" id="ARBA00023239"/>
    </source>
</evidence>
<keyword evidence="15" id="KW-1185">Reference proteome</keyword>
<evidence type="ECO:0000256" key="4">
    <source>
        <dbReference type="ARBA" id="ARBA00022432"/>
    </source>
</evidence>
<dbReference type="PANTHER" id="PTHR30182:SF12">
    <property type="entry name" value="L-SERINE DEHYDRATASE, BETA CHAIN-RELATED"/>
    <property type="match status" value="1"/>
</dbReference>
<sequence>MKDFSMFDIVGPNMIGPSSSHTAGACRLGKVAHKIAGGSIKEVTFLLHGSFGKTYRGHGTDKALLGGILGFDPDDERIKYAFQLAEKEGISFEFIEKDLGDVHPNTAKIIIQKKDDNCIEILGSSIGGGNIVVTEINGLELEFTGEYVTLIISHIDKPGVIAKVSSILAEYHVNIAFMRVYRHGKGQKAFMIIETDDAIEEKAVKDIKCVDEVANAYLVSIKS</sequence>
<keyword evidence="7 11" id="KW-0408">Iron</keyword>
<evidence type="ECO:0000313" key="14">
    <source>
        <dbReference type="EMBL" id="SDK57209.1"/>
    </source>
</evidence>
<dbReference type="Gene3D" id="3.30.70.260">
    <property type="match status" value="1"/>
</dbReference>
<dbReference type="PROSITE" id="PS51257">
    <property type="entry name" value="PROKAR_LIPOPROTEIN"/>
    <property type="match status" value="1"/>
</dbReference>
<dbReference type="InterPro" id="IPR004643">
    <property type="entry name" value="Fe-S_L-Ser_bsu"/>
</dbReference>
<dbReference type="OrthoDB" id="9813137at2"/>
<evidence type="ECO:0000256" key="1">
    <source>
        <dbReference type="ARBA" id="ARBA00001966"/>
    </source>
</evidence>
<dbReference type="InterPro" id="IPR005131">
    <property type="entry name" value="Ser_deHydtase_bsu"/>
</dbReference>
<protein>
    <recommendedName>
        <fullName evidence="11">L-serine deaminase</fullName>
    </recommendedName>
</protein>
<reference evidence="14 15" key="1">
    <citation type="submission" date="2016-10" db="EMBL/GenBank/DDBJ databases">
        <authorList>
            <person name="de Groot N.N."/>
        </authorList>
    </citation>
    <scope>NUCLEOTIDE SEQUENCE [LARGE SCALE GENOMIC DNA]</scope>
    <source>
        <strain evidence="14 15">DSM 18346</strain>
    </source>
</reference>
<dbReference type="GO" id="GO:0006094">
    <property type="term" value="P:gluconeogenesis"/>
    <property type="evidence" value="ECO:0007669"/>
    <property type="project" value="UniProtKB-UniRule"/>
</dbReference>
<dbReference type="GO" id="GO:0003941">
    <property type="term" value="F:L-serine ammonia-lyase activity"/>
    <property type="evidence" value="ECO:0007669"/>
    <property type="project" value="UniProtKB-UniRule"/>
</dbReference>
<dbReference type="UniPathway" id="UPA00138"/>
<feature type="domain" description="ACT" evidence="13">
    <location>
        <begin position="149"/>
        <end position="223"/>
    </location>
</feature>
<evidence type="ECO:0000256" key="12">
    <source>
        <dbReference type="RuleBase" id="RU366059"/>
    </source>
</evidence>
<dbReference type="InterPro" id="IPR002912">
    <property type="entry name" value="ACT_dom"/>
</dbReference>
<dbReference type="FunFam" id="3.30.70.260:FF:000008">
    <property type="entry name" value="D-3-phosphoglycerate dehydrogenase, chloroplastic"/>
    <property type="match status" value="1"/>
</dbReference>
<comment type="cofactor">
    <cofactor evidence="1 12">
        <name>[4Fe-4S] cluster</name>
        <dbReference type="ChEBI" id="CHEBI:49883"/>
    </cofactor>
</comment>
<evidence type="ECO:0000256" key="8">
    <source>
        <dbReference type="ARBA" id="ARBA00023014"/>
    </source>
</evidence>
<evidence type="ECO:0000256" key="6">
    <source>
        <dbReference type="ARBA" id="ARBA00022723"/>
    </source>
</evidence>
<evidence type="ECO:0000256" key="2">
    <source>
        <dbReference type="ARBA" id="ARBA00004742"/>
    </source>
</evidence>
<dbReference type="RefSeq" id="WP_090553125.1">
    <property type="nucleotide sequence ID" value="NZ_FNFP01000002.1"/>
</dbReference>
<dbReference type="SUPFAM" id="SSF55021">
    <property type="entry name" value="ACT-like"/>
    <property type="match status" value="1"/>
</dbReference>
<keyword evidence="4 11" id="KW-0312">Gluconeogenesis</keyword>
<dbReference type="STRING" id="393762.SAMN05660472_01605"/>
<evidence type="ECO:0000256" key="3">
    <source>
        <dbReference type="ARBA" id="ARBA00008636"/>
    </source>
</evidence>
<dbReference type="PANTHER" id="PTHR30182">
    <property type="entry name" value="L-SERINE DEHYDRATASE"/>
    <property type="match status" value="1"/>
</dbReference>
<evidence type="ECO:0000313" key="15">
    <source>
        <dbReference type="Proteomes" id="UP000198718"/>
    </source>
</evidence>
<keyword evidence="9 11" id="KW-0456">Lyase</keyword>
<comment type="similarity">
    <text evidence="3 11 12">Belongs to the iron-sulfur dependent L-serine dehydratase family.</text>
</comment>
<dbReference type="Proteomes" id="UP000198718">
    <property type="component" value="Unassembled WGS sequence"/>
</dbReference>
<dbReference type="Pfam" id="PF01842">
    <property type="entry name" value="ACT"/>
    <property type="match status" value="1"/>
</dbReference>
<evidence type="ECO:0000256" key="10">
    <source>
        <dbReference type="ARBA" id="ARBA00049406"/>
    </source>
</evidence>
<dbReference type="Gene3D" id="3.30.1330.90">
    <property type="entry name" value="D-3-phosphoglycerate dehydrogenase, domain 3"/>
    <property type="match status" value="1"/>
</dbReference>
<dbReference type="Pfam" id="PF03315">
    <property type="entry name" value="SDH_beta"/>
    <property type="match status" value="1"/>
</dbReference>
<proteinExistence type="inferred from homology"/>
<dbReference type="CDD" id="cd04903">
    <property type="entry name" value="ACT_LSD"/>
    <property type="match status" value="1"/>
</dbReference>
<evidence type="ECO:0000256" key="5">
    <source>
        <dbReference type="ARBA" id="ARBA00022485"/>
    </source>
</evidence>
<comment type="catalytic activity">
    <reaction evidence="10 11 12">
        <text>L-serine = pyruvate + NH4(+)</text>
        <dbReference type="Rhea" id="RHEA:19169"/>
        <dbReference type="ChEBI" id="CHEBI:15361"/>
        <dbReference type="ChEBI" id="CHEBI:28938"/>
        <dbReference type="ChEBI" id="CHEBI:33384"/>
        <dbReference type="EC" id="4.3.1.17"/>
    </reaction>
</comment>
<dbReference type="GO" id="GO:0051539">
    <property type="term" value="F:4 iron, 4 sulfur cluster binding"/>
    <property type="evidence" value="ECO:0007669"/>
    <property type="project" value="UniProtKB-UniRule"/>
</dbReference>
<evidence type="ECO:0000256" key="7">
    <source>
        <dbReference type="ARBA" id="ARBA00023004"/>
    </source>
</evidence>
<evidence type="ECO:0000256" key="11">
    <source>
        <dbReference type="PIRNR" id="PIRNR036692"/>
    </source>
</evidence>
<dbReference type="FunFam" id="3.30.1330.90:FF:000004">
    <property type="entry name" value="L-serine dehydratase, iron-sulfur-dependent subunit beta"/>
    <property type="match status" value="1"/>
</dbReference>
<evidence type="ECO:0000259" key="13">
    <source>
        <dbReference type="PROSITE" id="PS51671"/>
    </source>
</evidence>
<keyword evidence="8 11" id="KW-0411">Iron-sulfur</keyword>